<protein>
    <recommendedName>
        <fullName evidence="2">asparagine synthase (glutamine-hydrolyzing)</fullName>
        <ecNumber evidence="2">6.3.5.4</ecNumber>
    </recommendedName>
</protein>
<evidence type="ECO:0000256" key="2">
    <source>
        <dbReference type="ARBA" id="ARBA00012737"/>
    </source>
</evidence>
<sequence length="610" mass="67606">MPPCFACLAWPAGNEDATRRVEHLVWALQTHQPERPSAFRMPGLYLADLSPTGHPACRILPLHNAEGVPAGCLYGTLFRRAAGSLRPLDRLSPEETRRICRTGGRALMTEYWGHYVLILKTGDTIRLLVDPVSAIPCFYRRHGEIACVFSHLEACPDEFATDLTLDLASLRRLRVYDKIQTGRTAYCEIHELGGGQRLELSRPNASPETIWDPRPLASQPLHLSDQDAAEALRETVRDCVGSWASACGHIAMDLSGGLDSSIVTACLARVCNDKRLDIVHHHIRAADAPELVHAQATCAHLGLDILALDVAPSRALPDPDAHPPSARPWRNFLGLGFDKILPDRLRSPGTTFFTGQGGDHLFLMTRSPLGLTDYIRQGAYARLWTEWLNAARLSDTSLWKTFASNLPYLLGRPARSALETAIMGRLDRLDLPGGKSGEWLEGLPDWALRPGDLPPGKFEQISTLPHLYQIRDPLARASGRHVIHPLISQPLIELCLRLPVWQLCLGGINRGLARMAFSSDLPDQIRRRTSKGEATQYFARQLAGDWEKVATALSQGCLMEAGLLGRAELDRLLADRAMTASATFRDMLQLYTLEAWMRAARSRTARLVRS</sequence>
<gene>
    <name evidence="5" type="ORF">HY36_12620</name>
</gene>
<dbReference type="OrthoDB" id="7053173at2"/>
<evidence type="ECO:0000313" key="6">
    <source>
        <dbReference type="Proteomes" id="UP000024547"/>
    </source>
</evidence>
<organism evidence="5 6">
    <name type="scientific">Hyphomonas atlantica</name>
    <dbReference type="NCBI Taxonomy" id="1280948"/>
    <lineage>
        <taxon>Bacteria</taxon>
        <taxon>Pseudomonadati</taxon>
        <taxon>Pseudomonadota</taxon>
        <taxon>Alphaproteobacteria</taxon>
        <taxon>Hyphomonadales</taxon>
        <taxon>Hyphomonadaceae</taxon>
        <taxon>Hyphomonas</taxon>
    </lineage>
</organism>
<comment type="caution">
    <text evidence="5">The sequence shown here is derived from an EMBL/GenBank/DDBJ whole genome shotgun (WGS) entry which is preliminary data.</text>
</comment>
<dbReference type="GO" id="GO:0004066">
    <property type="term" value="F:asparagine synthase (glutamine-hydrolyzing) activity"/>
    <property type="evidence" value="ECO:0007669"/>
    <property type="project" value="UniProtKB-EC"/>
</dbReference>
<proteinExistence type="predicted"/>
<dbReference type="EMBL" id="AWFH01000002">
    <property type="protein sequence ID" value="KCZ64683.1"/>
    <property type="molecule type" value="Genomic_DNA"/>
</dbReference>
<dbReference type="SUPFAM" id="SSF52402">
    <property type="entry name" value="Adenine nucleotide alpha hydrolases-like"/>
    <property type="match status" value="1"/>
</dbReference>
<evidence type="ECO:0000256" key="3">
    <source>
        <dbReference type="ARBA" id="ARBA00048741"/>
    </source>
</evidence>
<dbReference type="PANTHER" id="PTHR43284:SF1">
    <property type="entry name" value="ASPARAGINE SYNTHETASE"/>
    <property type="match status" value="1"/>
</dbReference>
<reference evidence="5 6" key="1">
    <citation type="journal article" date="2014" name="Antonie Van Leeuwenhoek">
        <title>Hyphomonas beringensis sp. nov. and Hyphomonas chukchiensis sp. nov., isolated from surface seawater of the Bering Sea and Chukchi Sea.</title>
        <authorList>
            <person name="Li C."/>
            <person name="Lai Q."/>
            <person name="Li G."/>
            <person name="Dong C."/>
            <person name="Wang J."/>
            <person name="Liao Y."/>
            <person name="Shao Z."/>
        </authorList>
    </citation>
    <scope>NUCLEOTIDE SEQUENCE [LARGE SCALE GENOMIC DNA]</scope>
    <source>
        <strain evidence="5 6">22II1-22F38</strain>
    </source>
</reference>
<dbReference type="AlphaFoldDB" id="A0A059EAJ2"/>
<dbReference type="InterPro" id="IPR051786">
    <property type="entry name" value="ASN_synthetase/amidase"/>
</dbReference>
<dbReference type="RefSeq" id="WP_035548609.1">
    <property type="nucleotide sequence ID" value="NZ_AWFH01000002.1"/>
</dbReference>
<dbReference type="PANTHER" id="PTHR43284">
    <property type="entry name" value="ASPARAGINE SYNTHETASE (GLUTAMINE-HYDROLYZING)"/>
    <property type="match status" value="1"/>
</dbReference>
<comment type="pathway">
    <text evidence="1">Amino-acid biosynthesis; L-asparagine biosynthesis; L-asparagine from L-aspartate (L-Gln route): step 1/1.</text>
</comment>
<evidence type="ECO:0000256" key="1">
    <source>
        <dbReference type="ARBA" id="ARBA00005187"/>
    </source>
</evidence>
<comment type="catalytic activity">
    <reaction evidence="3">
        <text>L-aspartate + L-glutamine + ATP + H2O = L-asparagine + L-glutamate + AMP + diphosphate + H(+)</text>
        <dbReference type="Rhea" id="RHEA:12228"/>
        <dbReference type="ChEBI" id="CHEBI:15377"/>
        <dbReference type="ChEBI" id="CHEBI:15378"/>
        <dbReference type="ChEBI" id="CHEBI:29985"/>
        <dbReference type="ChEBI" id="CHEBI:29991"/>
        <dbReference type="ChEBI" id="CHEBI:30616"/>
        <dbReference type="ChEBI" id="CHEBI:33019"/>
        <dbReference type="ChEBI" id="CHEBI:58048"/>
        <dbReference type="ChEBI" id="CHEBI:58359"/>
        <dbReference type="ChEBI" id="CHEBI:456215"/>
        <dbReference type="EC" id="6.3.5.4"/>
    </reaction>
</comment>
<evidence type="ECO:0000259" key="4">
    <source>
        <dbReference type="Pfam" id="PF00733"/>
    </source>
</evidence>
<dbReference type="Gene3D" id="3.40.50.620">
    <property type="entry name" value="HUPs"/>
    <property type="match status" value="2"/>
</dbReference>
<dbReference type="EC" id="6.3.5.4" evidence="2"/>
<dbReference type="eggNOG" id="COG0367">
    <property type="taxonomic scope" value="Bacteria"/>
</dbReference>
<accession>A0A059EAJ2</accession>
<evidence type="ECO:0000313" key="5">
    <source>
        <dbReference type="EMBL" id="KCZ64683.1"/>
    </source>
</evidence>
<dbReference type="Proteomes" id="UP000024547">
    <property type="component" value="Unassembled WGS sequence"/>
</dbReference>
<dbReference type="PATRIC" id="fig|1280948.3.peg.763"/>
<name>A0A059EAJ2_9PROT</name>
<dbReference type="Pfam" id="PF00733">
    <property type="entry name" value="Asn_synthase"/>
    <property type="match status" value="1"/>
</dbReference>
<dbReference type="STRING" id="1280948.HY36_12620"/>
<keyword evidence="6" id="KW-1185">Reference proteome</keyword>
<dbReference type="InterPro" id="IPR001962">
    <property type="entry name" value="Asn_synthase"/>
</dbReference>
<feature type="domain" description="Asparagine synthetase" evidence="4">
    <location>
        <begin position="232"/>
        <end position="598"/>
    </location>
</feature>
<dbReference type="GO" id="GO:0006529">
    <property type="term" value="P:asparagine biosynthetic process"/>
    <property type="evidence" value="ECO:0007669"/>
    <property type="project" value="InterPro"/>
</dbReference>
<dbReference type="InterPro" id="IPR014729">
    <property type="entry name" value="Rossmann-like_a/b/a_fold"/>
</dbReference>